<evidence type="ECO:0000313" key="3">
    <source>
        <dbReference type="EMBL" id="KAG8461901.1"/>
    </source>
</evidence>
<dbReference type="EMBL" id="JAGTXO010000023">
    <property type="protein sequence ID" value="KAG8461901.1"/>
    <property type="molecule type" value="Genomic_DNA"/>
</dbReference>
<proteinExistence type="predicted"/>
<accession>A0A8J6C8G6</accession>
<sequence length="399" mass="42622">MDPSASEEAMLPPFVAPVLALCALLAAIVAFRRARSLRARKHDRLRVCTFANHKGGVGKTTSALFCAQRLARENGARNVLVIDCSIYGDLTRLLLGTSADFFSGPAEASLIAARHTCEDYAAALHAARVGLLARVGLGAAPPDVRAHVHQVRTTCAGAPSNLFLMTNRAQWLNGPNRPVVDARSPDDESGLGAATNDELSAVAQSLRASLATGEDEWLVLVDTDGGLLHGMTKLALCVADSIVVPTNADTADVRRLHVMLRFMRQLHAAGLSTGRIDLCFFNALKVKANEPSDKMASLGLPFSVADDVFDEMAKLAAVLAELHAEFPDLLPAVELEGPRADVRAGSFFAGVRHGGVTLQRVKDRPYDAQLSDAVEADFGRLCARIDQLASAKTLHFKTD</sequence>
<comment type="caution">
    <text evidence="3">The sequence shown here is derived from an EMBL/GenBank/DDBJ whole genome shotgun (WGS) entry which is preliminary data.</text>
</comment>
<reference evidence="3" key="1">
    <citation type="submission" date="2021-05" db="EMBL/GenBank/DDBJ databases">
        <title>The genome of the haptophyte Pavlova lutheri (Diacronema luteri, Pavlovales) - a model for lipid biosynthesis in eukaryotic algae.</title>
        <authorList>
            <person name="Hulatt C.J."/>
            <person name="Posewitz M.C."/>
        </authorList>
    </citation>
    <scope>NUCLEOTIDE SEQUENCE</scope>
    <source>
        <strain evidence="3">NIVA-4/92</strain>
    </source>
</reference>
<dbReference type="OMA" id="PIACIKP"/>
<dbReference type="SUPFAM" id="SSF52540">
    <property type="entry name" value="P-loop containing nucleoside triphosphate hydrolases"/>
    <property type="match status" value="1"/>
</dbReference>
<dbReference type="OrthoDB" id="1902922at2759"/>
<keyword evidence="1" id="KW-0472">Membrane</keyword>
<protein>
    <recommendedName>
        <fullName evidence="2">AAA domain-containing protein</fullName>
    </recommendedName>
</protein>
<feature type="transmembrane region" description="Helical" evidence="1">
    <location>
        <begin position="12"/>
        <end position="31"/>
    </location>
</feature>
<evidence type="ECO:0000259" key="2">
    <source>
        <dbReference type="Pfam" id="PF13614"/>
    </source>
</evidence>
<evidence type="ECO:0000313" key="4">
    <source>
        <dbReference type="Proteomes" id="UP000751190"/>
    </source>
</evidence>
<dbReference type="InterPro" id="IPR050678">
    <property type="entry name" value="DNA_Partitioning_ATPase"/>
</dbReference>
<dbReference type="Gene3D" id="3.40.50.300">
    <property type="entry name" value="P-loop containing nucleotide triphosphate hydrolases"/>
    <property type="match status" value="1"/>
</dbReference>
<evidence type="ECO:0000256" key="1">
    <source>
        <dbReference type="SAM" id="Phobius"/>
    </source>
</evidence>
<organism evidence="3 4">
    <name type="scientific">Diacronema lutheri</name>
    <name type="common">Unicellular marine alga</name>
    <name type="synonym">Monochrysis lutheri</name>
    <dbReference type="NCBI Taxonomy" id="2081491"/>
    <lineage>
        <taxon>Eukaryota</taxon>
        <taxon>Haptista</taxon>
        <taxon>Haptophyta</taxon>
        <taxon>Pavlovophyceae</taxon>
        <taxon>Pavlovales</taxon>
        <taxon>Pavlovaceae</taxon>
        <taxon>Diacronema</taxon>
    </lineage>
</organism>
<dbReference type="AlphaFoldDB" id="A0A8J6C8G6"/>
<name>A0A8J6C8G6_DIALT</name>
<dbReference type="Pfam" id="PF13614">
    <property type="entry name" value="AAA_31"/>
    <property type="match status" value="1"/>
</dbReference>
<keyword evidence="1" id="KW-0812">Transmembrane</keyword>
<feature type="domain" description="AAA" evidence="2">
    <location>
        <begin position="46"/>
        <end position="92"/>
    </location>
</feature>
<keyword evidence="4" id="KW-1185">Reference proteome</keyword>
<dbReference type="InterPro" id="IPR027417">
    <property type="entry name" value="P-loop_NTPase"/>
</dbReference>
<dbReference type="Proteomes" id="UP000751190">
    <property type="component" value="Unassembled WGS sequence"/>
</dbReference>
<keyword evidence="1" id="KW-1133">Transmembrane helix</keyword>
<dbReference type="PANTHER" id="PTHR13696">
    <property type="entry name" value="P-LOOP CONTAINING NUCLEOSIDE TRIPHOSPHATE HYDROLASE"/>
    <property type="match status" value="1"/>
</dbReference>
<dbReference type="InterPro" id="IPR025669">
    <property type="entry name" value="AAA_dom"/>
</dbReference>
<gene>
    <name evidence="3" type="ORF">KFE25_013920</name>
</gene>
<dbReference type="PANTHER" id="PTHR13696:SF52">
    <property type="entry name" value="PARA FAMILY PROTEIN CT_582"/>
    <property type="match status" value="1"/>
</dbReference>